<evidence type="ECO:0000259" key="9">
    <source>
        <dbReference type="Pfam" id="PF00330"/>
    </source>
</evidence>
<evidence type="ECO:0000256" key="4">
    <source>
        <dbReference type="ARBA" id="ARBA00023004"/>
    </source>
</evidence>
<evidence type="ECO:0000256" key="2">
    <source>
        <dbReference type="ARBA" id="ARBA00022485"/>
    </source>
</evidence>
<dbReference type="AlphaFoldDB" id="A0A7C4BC58"/>
<dbReference type="SUPFAM" id="SSF53732">
    <property type="entry name" value="Aconitase iron-sulfur domain"/>
    <property type="match status" value="1"/>
</dbReference>
<dbReference type="PROSITE" id="PS01244">
    <property type="entry name" value="ACONITASE_2"/>
    <property type="match status" value="1"/>
</dbReference>
<dbReference type="PRINTS" id="PR00415">
    <property type="entry name" value="ACONITASE"/>
</dbReference>
<keyword evidence="5 8" id="KW-0411">Iron-sulfur</keyword>
<name>A0A7C4BC58_9CREN</name>
<proteinExistence type="inferred from homology"/>
<dbReference type="InterPro" id="IPR050067">
    <property type="entry name" value="IPM_dehydratase_rel_enz"/>
</dbReference>
<dbReference type="InterPro" id="IPR006251">
    <property type="entry name" value="Homoacnase/IPMdehydase_lsu"/>
</dbReference>
<dbReference type="GO" id="GO:0046872">
    <property type="term" value="F:metal ion binding"/>
    <property type="evidence" value="ECO:0007669"/>
    <property type="project" value="UniProtKB-KW"/>
</dbReference>
<comment type="cofactor">
    <cofactor evidence="8">
        <name>[4Fe-4S] cluster</name>
        <dbReference type="ChEBI" id="CHEBI:49883"/>
    </cofactor>
    <text evidence="8">Binds 1 [4Fe-4S] cluster per subunit.</text>
</comment>
<gene>
    <name evidence="8" type="primary">leuC</name>
    <name evidence="10" type="ORF">ENV14_05025</name>
</gene>
<dbReference type="InterPro" id="IPR036008">
    <property type="entry name" value="Aconitase_4Fe-4S_dom"/>
</dbReference>
<keyword evidence="2 8" id="KW-0004">4Fe-4S</keyword>
<sequence>MGKSLTEKILERASGKAVSPGDVIEIGVDIVAFHDLTGYHVIEVLEKASGSDIKIHNIDSLVVAFDHLVPPPDVRSAEIQHDIRLFAKRYSLKNFHDVGCGILHQVLLERYVLPGQVVMAADSHTTTSGALGAFAQGLGASDIAAIVLTGRTWVTVPQPFKIRLAGTLRRWVTGKEVALEVLRVFKADYFNGMAIEVFVEDPGAFPMDFRATVANMGIEMNADALMFVPDAETIGYVKSERGFEPKVTTPDSDARYVDEYTVELDKVELLVSAPHSVDNVKSVREVWGTEVDYVFIGSCTNGRVSDFEIAAKIMKGKKVKTRCIAIPASWSVFRKCMELGHIQTLVEAGCVVTYSTCGPCIGGHFGIAAPGETIVSTSNRNFIGRMGSPQAKIYLAGPATAAMAAVTGKIVEPGDLA</sequence>
<keyword evidence="7 8" id="KW-0100">Branched-chain amino acid biosynthesis</keyword>
<evidence type="ECO:0000256" key="1">
    <source>
        <dbReference type="ARBA" id="ARBA00022430"/>
    </source>
</evidence>
<accession>A0A7C4BC58</accession>
<feature type="binding site" evidence="8">
    <location>
        <position position="299"/>
    </location>
    <ligand>
        <name>[4Fe-4S] cluster</name>
        <dbReference type="ChEBI" id="CHEBI:49883"/>
    </ligand>
</feature>
<dbReference type="Gene3D" id="3.30.499.10">
    <property type="entry name" value="Aconitase, domain 3"/>
    <property type="match status" value="2"/>
</dbReference>
<evidence type="ECO:0000313" key="10">
    <source>
        <dbReference type="EMBL" id="HGI87739.1"/>
    </source>
</evidence>
<dbReference type="InterPro" id="IPR018136">
    <property type="entry name" value="Aconitase_4Fe-4S_BS"/>
</dbReference>
<comment type="caution">
    <text evidence="10">The sequence shown here is derived from an EMBL/GenBank/DDBJ whole genome shotgun (WGS) entry which is preliminary data.</text>
</comment>
<dbReference type="GO" id="GO:0051539">
    <property type="term" value="F:4 iron, 4 sulfur cluster binding"/>
    <property type="evidence" value="ECO:0007669"/>
    <property type="project" value="UniProtKB-KW"/>
</dbReference>
<dbReference type="GO" id="GO:0003861">
    <property type="term" value="F:3-isopropylmalate dehydratase activity"/>
    <property type="evidence" value="ECO:0007669"/>
    <property type="project" value="UniProtKB-UniRule"/>
</dbReference>
<dbReference type="NCBIfam" id="TIGR02086">
    <property type="entry name" value="IPMI_arch"/>
    <property type="match status" value="1"/>
</dbReference>
<comment type="similarity">
    <text evidence="8">Belongs to the aconitase/IPM isomerase family. LeuC type 2 subfamily.</text>
</comment>
<protein>
    <recommendedName>
        <fullName evidence="8">3-isopropylmalate dehydratase large subunit</fullName>
        <ecNumber evidence="8">4.2.1.33</ecNumber>
    </recommendedName>
    <alternativeName>
        <fullName evidence="8">Alpha-IPM isomerase</fullName>
        <shortName evidence="8">IPMI</shortName>
    </alternativeName>
    <alternativeName>
        <fullName evidence="8">Isopropylmalate isomerase</fullName>
    </alternativeName>
</protein>
<dbReference type="HAMAP" id="MF_01027">
    <property type="entry name" value="LeuC_type2"/>
    <property type="match status" value="1"/>
</dbReference>
<feature type="binding site" evidence="8">
    <location>
        <position position="360"/>
    </location>
    <ligand>
        <name>[4Fe-4S] cluster</name>
        <dbReference type="ChEBI" id="CHEBI:49883"/>
    </ligand>
</feature>
<evidence type="ECO:0000256" key="5">
    <source>
        <dbReference type="ARBA" id="ARBA00023014"/>
    </source>
</evidence>
<comment type="catalytic activity">
    <reaction evidence="8">
        <text>(2R,3S)-3-isopropylmalate = (2S)-2-isopropylmalate</text>
        <dbReference type="Rhea" id="RHEA:32287"/>
        <dbReference type="ChEBI" id="CHEBI:1178"/>
        <dbReference type="ChEBI" id="CHEBI:35121"/>
        <dbReference type="EC" id="4.2.1.33"/>
    </reaction>
</comment>
<dbReference type="NCBIfam" id="NF001614">
    <property type="entry name" value="PRK00402.1"/>
    <property type="match status" value="1"/>
</dbReference>
<dbReference type="EC" id="4.2.1.33" evidence="8"/>
<evidence type="ECO:0000256" key="6">
    <source>
        <dbReference type="ARBA" id="ARBA00023239"/>
    </source>
</evidence>
<evidence type="ECO:0000256" key="3">
    <source>
        <dbReference type="ARBA" id="ARBA00022723"/>
    </source>
</evidence>
<comment type="subunit">
    <text evidence="8">Heterodimer of LeuC and LeuD.</text>
</comment>
<keyword evidence="6 8" id="KW-0456">Lyase</keyword>
<keyword evidence="8" id="KW-0028">Amino-acid biosynthesis</keyword>
<dbReference type="InterPro" id="IPR001030">
    <property type="entry name" value="Acoase/IPM_deHydtase_lsu_aba"/>
</dbReference>
<dbReference type="PANTHER" id="PTHR43822">
    <property type="entry name" value="HOMOACONITASE, MITOCHONDRIAL-RELATED"/>
    <property type="match status" value="1"/>
</dbReference>
<evidence type="ECO:0000256" key="7">
    <source>
        <dbReference type="ARBA" id="ARBA00023304"/>
    </source>
</evidence>
<dbReference type="Pfam" id="PF00330">
    <property type="entry name" value="Aconitase"/>
    <property type="match status" value="1"/>
</dbReference>
<dbReference type="PANTHER" id="PTHR43822:SF2">
    <property type="entry name" value="HOMOACONITASE, MITOCHONDRIAL"/>
    <property type="match status" value="1"/>
</dbReference>
<dbReference type="EMBL" id="DTFF01000043">
    <property type="protein sequence ID" value="HGI87739.1"/>
    <property type="molecule type" value="Genomic_DNA"/>
</dbReference>
<dbReference type="UniPathway" id="UPA00048">
    <property type="reaction ID" value="UER00071"/>
</dbReference>
<keyword evidence="3 8" id="KW-0479">Metal-binding</keyword>
<feature type="binding site" evidence="8">
    <location>
        <position position="357"/>
    </location>
    <ligand>
        <name>[4Fe-4S] cluster</name>
        <dbReference type="ChEBI" id="CHEBI:49883"/>
    </ligand>
</feature>
<dbReference type="InterPro" id="IPR015931">
    <property type="entry name" value="Acnase/IPM_dHydase_lsu_aba_1/3"/>
</dbReference>
<keyword evidence="4 8" id="KW-0408">Iron</keyword>
<reference evidence="10" key="1">
    <citation type="journal article" date="2020" name="mSystems">
        <title>Genome- and Community-Level Interaction Insights into Carbon Utilization and Element Cycling Functions of Hydrothermarchaeota in Hydrothermal Sediment.</title>
        <authorList>
            <person name="Zhou Z."/>
            <person name="Liu Y."/>
            <person name="Xu W."/>
            <person name="Pan J."/>
            <person name="Luo Z.H."/>
            <person name="Li M."/>
        </authorList>
    </citation>
    <scope>NUCLEOTIDE SEQUENCE [LARGE SCALE GENOMIC DNA]</scope>
    <source>
        <strain evidence="10">SpSt-732</strain>
    </source>
</reference>
<evidence type="ECO:0000256" key="8">
    <source>
        <dbReference type="HAMAP-Rule" id="MF_01027"/>
    </source>
</evidence>
<comment type="function">
    <text evidence="8">Catalyzes the isomerization between 2-isopropylmalate and 3-isopropylmalate, via the formation of 2-isopropylmaleate.</text>
</comment>
<dbReference type="InterPro" id="IPR011826">
    <property type="entry name" value="HAcnase/IPMdehydase_lsu_prok"/>
</dbReference>
<dbReference type="NCBIfam" id="TIGR01343">
    <property type="entry name" value="hacA_fam"/>
    <property type="match status" value="1"/>
</dbReference>
<feature type="domain" description="Aconitase/3-isopropylmalate dehydratase large subunit alpha/beta/alpha" evidence="9">
    <location>
        <begin position="8"/>
        <end position="408"/>
    </location>
</feature>
<organism evidence="10">
    <name type="scientific">Ignisphaera aggregans</name>
    <dbReference type="NCBI Taxonomy" id="334771"/>
    <lineage>
        <taxon>Archaea</taxon>
        <taxon>Thermoproteota</taxon>
        <taxon>Thermoprotei</taxon>
        <taxon>Desulfurococcales</taxon>
        <taxon>Desulfurococcaceae</taxon>
        <taxon>Ignisphaera</taxon>
    </lineage>
</organism>
<keyword evidence="1 8" id="KW-0432">Leucine biosynthesis</keyword>
<dbReference type="GO" id="GO:0009098">
    <property type="term" value="P:L-leucine biosynthetic process"/>
    <property type="evidence" value="ECO:0007669"/>
    <property type="project" value="UniProtKB-UniRule"/>
</dbReference>
<comment type="pathway">
    <text evidence="8">Amino-acid biosynthesis; L-leucine biosynthesis; L-leucine from 3-methyl-2-oxobutanoate: step 2/4.</text>
</comment>